<evidence type="ECO:0000256" key="1">
    <source>
        <dbReference type="ARBA" id="ARBA00004123"/>
    </source>
</evidence>
<evidence type="ECO:0000256" key="7">
    <source>
        <dbReference type="ARBA" id="ARBA00023242"/>
    </source>
</evidence>
<feature type="compositionally biased region" description="Basic and acidic residues" evidence="9">
    <location>
        <begin position="142"/>
        <end position="160"/>
    </location>
</feature>
<accession>A0AAV8S4W3</accession>
<keyword evidence="7" id="KW-0539">Nucleus</keyword>
<dbReference type="InterPro" id="IPR036236">
    <property type="entry name" value="Znf_C2H2_sf"/>
</dbReference>
<dbReference type="EMBL" id="JAIWQS010000238">
    <property type="protein sequence ID" value="KAJ8747098.1"/>
    <property type="molecule type" value="Genomic_DNA"/>
</dbReference>
<keyword evidence="6" id="KW-0804">Transcription</keyword>
<evidence type="ECO:0000256" key="8">
    <source>
        <dbReference type="PROSITE-ProRule" id="PRU00042"/>
    </source>
</evidence>
<evidence type="ECO:0000256" key="5">
    <source>
        <dbReference type="ARBA" id="ARBA00023015"/>
    </source>
</evidence>
<dbReference type="Gene3D" id="3.30.160.60">
    <property type="entry name" value="Classic Zinc Finger"/>
    <property type="match status" value="1"/>
</dbReference>
<gene>
    <name evidence="11" type="ORF">K2173_008897</name>
</gene>
<dbReference type="Proteomes" id="UP001159364">
    <property type="component" value="Unassembled WGS sequence"/>
</dbReference>
<evidence type="ECO:0000256" key="2">
    <source>
        <dbReference type="ARBA" id="ARBA00022723"/>
    </source>
</evidence>
<keyword evidence="5" id="KW-0805">Transcription regulation</keyword>
<keyword evidence="4" id="KW-0862">Zinc</keyword>
<evidence type="ECO:0000313" key="12">
    <source>
        <dbReference type="Proteomes" id="UP001159364"/>
    </source>
</evidence>
<evidence type="ECO:0000313" key="11">
    <source>
        <dbReference type="EMBL" id="KAJ8747098.1"/>
    </source>
</evidence>
<keyword evidence="2" id="KW-0479">Metal-binding</keyword>
<comment type="caution">
    <text evidence="11">The sequence shown here is derived from an EMBL/GenBank/DDBJ whole genome shotgun (WGS) entry which is preliminary data.</text>
</comment>
<dbReference type="PROSITE" id="PS50157">
    <property type="entry name" value="ZINC_FINGER_C2H2_2"/>
    <property type="match status" value="1"/>
</dbReference>
<feature type="compositionally biased region" description="Basic and acidic residues" evidence="9">
    <location>
        <begin position="106"/>
        <end position="115"/>
    </location>
</feature>
<dbReference type="SUPFAM" id="SSF57667">
    <property type="entry name" value="beta-beta-alpha zinc fingers"/>
    <property type="match status" value="1"/>
</dbReference>
<comment type="subcellular location">
    <subcellularLocation>
        <location evidence="1">Nucleus</location>
    </subcellularLocation>
</comment>
<feature type="region of interest" description="Disordered" evidence="9">
    <location>
        <begin position="140"/>
        <end position="172"/>
    </location>
</feature>
<evidence type="ECO:0000256" key="4">
    <source>
        <dbReference type="ARBA" id="ARBA00022833"/>
    </source>
</evidence>
<organism evidence="11 12">
    <name type="scientific">Erythroxylum novogranatense</name>
    <dbReference type="NCBI Taxonomy" id="1862640"/>
    <lineage>
        <taxon>Eukaryota</taxon>
        <taxon>Viridiplantae</taxon>
        <taxon>Streptophyta</taxon>
        <taxon>Embryophyta</taxon>
        <taxon>Tracheophyta</taxon>
        <taxon>Spermatophyta</taxon>
        <taxon>Magnoliopsida</taxon>
        <taxon>eudicotyledons</taxon>
        <taxon>Gunneridae</taxon>
        <taxon>Pentapetalae</taxon>
        <taxon>rosids</taxon>
        <taxon>fabids</taxon>
        <taxon>Malpighiales</taxon>
        <taxon>Erythroxylaceae</taxon>
        <taxon>Erythroxylum</taxon>
    </lineage>
</organism>
<evidence type="ECO:0000256" key="9">
    <source>
        <dbReference type="SAM" id="MobiDB-lite"/>
    </source>
</evidence>
<feature type="domain" description="C2H2-type" evidence="10">
    <location>
        <begin position="24"/>
        <end position="51"/>
    </location>
</feature>
<protein>
    <recommendedName>
        <fullName evidence="10">C2H2-type domain-containing protein</fullName>
    </recommendedName>
</protein>
<feature type="compositionally biased region" description="Polar residues" evidence="9">
    <location>
        <begin position="161"/>
        <end position="172"/>
    </location>
</feature>
<dbReference type="AlphaFoldDB" id="A0AAV8S4W3"/>
<reference evidence="11 12" key="1">
    <citation type="submission" date="2021-09" db="EMBL/GenBank/DDBJ databases">
        <title>Genomic insights and catalytic innovation underlie evolution of tropane alkaloids biosynthesis.</title>
        <authorList>
            <person name="Wang Y.-J."/>
            <person name="Tian T."/>
            <person name="Huang J.-P."/>
            <person name="Huang S.-X."/>
        </authorList>
    </citation>
    <scope>NUCLEOTIDE SEQUENCE [LARGE SCALE GENOMIC DNA]</scope>
    <source>
        <strain evidence="11">KIB-2018</strain>
        <tissue evidence="11">Leaf</tissue>
    </source>
</reference>
<dbReference type="PANTHER" id="PTHR45801:SF111">
    <property type="entry name" value="C2H2 AND C2HC ZINC FINGERS SUPERFAMILY PROTEIN"/>
    <property type="match status" value="1"/>
</dbReference>
<evidence type="ECO:0000259" key="10">
    <source>
        <dbReference type="PROSITE" id="PS50157"/>
    </source>
</evidence>
<feature type="region of interest" description="Disordered" evidence="9">
    <location>
        <begin position="64"/>
        <end position="119"/>
    </location>
</feature>
<keyword evidence="3 8" id="KW-0863">Zinc-finger</keyword>
<dbReference type="PROSITE" id="PS00028">
    <property type="entry name" value="ZINC_FINGER_C2H2_1"/>
    <property type="match status" value="1"/>
</dbReference>
<dbReference type="InterPro" id="IPR052426">
    <property type="entry name" value="Plant_dev_regulator"/>
</dbReference>
<keyword evidence="12" id="KW-1185">Reference proteome</keyword>
<evidence type="ECO:0000256" key="3">
    <source>
        <dbReference type="ARBA" id="ARBA00022771"/>
    </source>
</evidence>
<dbReference type="GO" id="GO:0008270">
    <property type="term" value="F:zinc ion binding"/>
    <property type="evidence" value="ECO:0007669"/>
    <property type="project" value="UniProtKB-KW"/>
</dbReference>
<evidence type="ECO:0000256" key="6">
    <source>
        <dbReference type="ARBA" id="ARBA00023163"/>
    </source>
</evidence>
<proteinExistence type="predicted"/>
<dbReference type="InterPro" id="IPR013087">
    <property type="entry name" value="Znf_C2H2_type"/>
</dbReference>
<sequence>MEINKPSIRKSEFVWSSSHVSKSYTCAFCRRGFSNAQALGGHMNIHRRDRAKLREASNENLLSLDISRSKNPPDVSEEKKLGFAESSQEKGHISKKPEVSLSTEDDATKRNKGGEELQQLRLFLDRKKTDGNEEMINLGRASSKEEEVDLELRLGPEPHDTSTQSNSIREFF</sequence>
<dbReference type="PANTHER" id="PTHR45801">
    <property type="entry name" value="OS07G0101800 PROTEIN"/>
    <property type="match status" value="1"/>
</dbReference>
<feature type="compositionally biased region" description="Basic and acidic residues" evidence="9">
    <location>
        <begin position="76"/>
        <end position="98"/>
    </location>
</feature>
<name>A0AAV8S4W3_9ROSI</name>
<dbReference type="GO" id="GO:0005634">
    <property type="term" value="C:nucleus"/>
    <property type="evidence" value="ECO:0007669"/>
    <property type="project" value="UniProtKB-SubCell"/>
</dbReference>